<sequence length="165" mass="18382">MKLTLPVEYIGGTSCILTVDADIMSWHEMKGHLNDFGYKEPNRMWCLLPESSLDVSLVDMNTDSEVMSMADVGLKYEIVTVYTEADRMEDSGDDGMEAGVAGAGNEDDTDDDVWEVEDGEEDETERDDSELGGYEGVSDGENKEFTEVRENGQAFNIQTEHGMKR</sequence>
<evidence type="ECO:0000259" key="2">
    <source>
        <dbReference type="Pfam" id="PF26130"/>
    </source>
</evidence>
<feature type="domain" description="PB1-like" evidence="2">
    <location>
        <begin position="7"/>
        <end position="84"/>
    </location>
</feature>
<proteinExistence type="predicted"/>
<keyword evidence="4" id="KW-1185">Reference proteome</keyword>
<protein>
    <recommendedName>
        <fullName evidence="2">PB1-like domain-containing protein</fullName>
    </recommendedName>
</protein>
<gene>
    <name evidence="3" type="ORF">CRG98_044713</name>
</gene>
<evidence type="ECO:0000313" key="4">
    <source>
        <dbReference type="Proteomes" id="UP000233551"/>
    </source>
</evidence>
<dbReference type="EMBL" id="PGOL01005566">
    <property type="protein sequence ID" value="PKI34867.1"/>
    <property type="molecule type" value="Genomic_DNA"/>
</dbReference>
<feature type="compositionally biased region" description="Basic and acidic residues" evidence="1">
    <location>
        <begin position="140"/>
        <end position="150"/>
    </location>
</feature>
<feature type="region of interest" description="Disordered" evidence="1">
    <location>
        <begin position="87"/>
        <end position="165"/>
    </location>
</feature>
<dbReference type="Proteomes" id="UP000233551">
    <property type="component" value="Unassembled WGS sequence"/>
</dbReference>
<evidence type="ECO:0000313" key="3">
    <source>
        <dbReference type="EMBL" id="PKI34867.1"/>
    </source>
</evidence>
<reference evidence="3 4" key="1">
    <citation type="submission" date="2017-11" db="EMBL/GenBank/DDBJ databases">
        <title>De-novo sequencing of pomegranate (Punica granatum L.) genome.</title>
        <authorList>
            <person name="Akparov Z."/>
            <person name="Amiraslanov A."/>
            <person name="Hajiyeva S."/>
            <person name="Abbasov M."/>
            <person name="Kaur K."/>
            <person name="Hamwieh A."/>
            <person name="Solovyev V."/>
            <person name="Salamov A."/>
            <person name="Braich B."/>
            <person name="Kosarev P."/>
            <person name="Mahmoud A."/>
            <person name="Hajiyev E."/>
            <person name="Babayeva S."/>
            <person name="Izzatullayeva V."/>
            <person name="Mammadov A."/>
            <person name="Mammadov A."/>
            <person name="Sharifova S."/>
            <person name="Ojaghi J."/>
            <person name="Eynullazada K."/>
            <person name="Bayramov B."/>
            <person name="Abdulazimova A."/>
            <person name="Shahmuradov I."/>
        </authorList>
    </citation>
    <scope>NUCLEOTIDE SEQUENCE [LARGE SCALE GENOMIC DNA]</scope>
    <source>
        <strain evidence="4">cv. AG2017</strain>
        <tissue evidence="3">Leaf</tissue>
    </source>
</reference>
<feature type="compositionally biased region" description="Acidic residues" evidence="1">
    <location>
        <begin position="105"/>
        <end position="130"/>
    </location>
</feature>
<dbReference type="AlphaFoldDB" id="A0A2I0HT35"/>
<evidence type="ECO:0000256" key="1">
    <source>
        <dbReference type="SAM" id="MobiDB-lite"/>
    </source>
</evidence>
<dbReference type="Pfam" id="PF26130">
    <property type="entry name" value="PB1-like"/>
    <property type="match status" value="1"/>
</dbReference>
<name>A0A2I0HT35_PUNGR</name>
<organism evidence="3 4">
    <name type="scientific">Punica granatum</name>
    <name type="common">Pomegranate</name>
    <dbReference type="NCBI Taxonomy" id="22663"/>
    <lineage>
        <taxon>Eukaryota</taxon>
        <taxon>Viridiplantae</taxon>
        <taxon>Streptophyta</taxon>
        <taxon>Embryophyta</taxon>
        <taxon>Tracheophyta</taxon>
        <taxon>Spermatophyta</taxon>
        <taxon>Magnoliopsida</taxon>
        <taxon>eudicotyledons</taxon>
        <taxon>Gunneridae</taxon>
        <taxon>Pentapetalae</taxon>
        <taxon>rosids</taxon>
        <taxon>malvids</taxon>
        <taxon>Myrtales</taxon>
        <taxon>Lythraceae</taxon>
        <taxon>Punica</taxon>
    </lineage>
</organism>
<comment type="caution">
    <text evidence="3">The sequence shown here is derived from an EMBL/GenBank/DDBJ whole genome shotgun (WGS) entry which is preliminary data.</text>
</comment>
<dbReference type="InterPro" id="IPR058594">
    <property type="entry name" value="PB1-like_dom_pln"/>
</dbReference>
<accession>A0A2I0HT35</accession>